<accession>A0A239VLB0</accession>
<dbReference type="Pfam" id="PF13411">
    <property type="entry name" value="MerR_1"/>
    <property type="match status" value="1"/>
</dbReference>
<evidence type="ECO:0000313" key="5">
    <source>
        <dbReference type="Proteomes" id="UP000242637"/>
    </source>
</evidence>
<dbReference type="STRING" id="1121387.GCA_000429885_00039"/>
<dbReference type="EMBL" id="LT906453">
    <property type="protein sequence ID" value="SNV22852.1"/>
    <property type="molecule type" value="Genomic_DNA"/>
</dbReference>
<dbReference type="OrthoDB" id="3191171at2"/>
<dbReference type="SUPFAM" id="SSF46955">
    <property type="entry name" value="Putative DNA-binding domain"/>
    <property type="match status" value="1"/>
</dbReference>
<sequence length="240" mass="26180">MSGAEHEETSKGDSFTIGAVVDLLSEEFPDLTISKIRFLESKQLVTPARSPSGYRHFRTSDVERIRYILRAQRDNFWPLKVIREALDAMDRGLEPAPTLGSTPTAPPVEPPSVPGAAELLTPPSKLRITLAELAQSAHTSEAYIESLVGYGLIVPDEAGHVDGYAIPVATSAAVLASYGLEPRHLRTFRTAAEREVGLAQQLNPRHDDDSGEERLGEMLHEFLTLHAALVQAGVARSRHS</sequence>
<feature type="domain" description="HTH merR-type" evidence="3">
    <location>
        <begin position="36"/>
        <end position="88"/>
    </location>
</feature>
<proteinExistence type="predicted"/>
<dbReference type="GO" id="GO:0003700">
    <property type="term" value="F:DNA-binding transcription factor activity"/>
    <property type="evidence" value="ECO:0007669"/>
    <property type="project" value="InterPro"/>
</dbReference>
<feature type="region of interest" description="Disordered" evidence="2">
    <location>
        <begin position="93"/>
        <end position="116"/>
    </location>
</feature>
<dbReference type="GeneID" id="63459870"/>
<evidence type="ECO:0000256" key="1">
    <source>
        <dbReference type="ARBA" id="ARBA00023125"/>
    </source>
</evidence>
<organism evidence="4 5">
    <name type="scientific">Dermatophilus congolensis</name>
    <dbReference type="NCBI Taxonomy" id="1863"/>
    <lineage>
        <taxon>Bacteria</taxon>
        <taxon>Bacillati</taxon>
        <taxon>Actinomycetota</taxon>
        <taxon>Actinomycetes</taxon>
        <taxon>Micrococcales</taxon>
        <taxon>Dermatophilaceae</taxon>
        <taxon>Dermatophilus</taxon>
    </lineage>
</organism>
<dbReference type="RefSeq" id="WP_028326233.1">
    <property type="nucleotide sequence ID" value="NZ_JAAFNI010000001.1"/>
</dbReference>
<evidence type="ECO:0000259" key="3">
    <source>
        <dbReference type="PROSITE" id="PS50937"/>
    </source>
</evidence>
<protein>
    <submittedName>
        <fullName evidence="4">Zinc-responsive transcriptional regulator</fullName>
    </submittedName>
</protein>
<dbReference type="Gene3D" id="1.10.1660.10">
    <property type="match status" value="1"/>
</dbReference>
<dbReference type="InterPro" id="IPR000551">
    <property type="entry name" value="MerR-type_HTH_dom"/>
</dbReference>
<evidence type="ECO:0000313" key="4">
    <source>
        <dbReference type="EMBL" id="SNV22852.1"/>
    </source>
</evidence>
<dbReference type="Proteomes" id="UP000242637">
    <property type="component" value="Chromosome 1"/>
</dbReference>
<dbReference type="SMART" id="SM00422">
    <property type="entry name" value="HTH_MERR"/>
    <property type="match status" value="1"/>
</dbReference>
<dbReference type="PANTHER" id="PTHR30204:SF89">
    <property type="entry name" value="HTH MERR-TYPE DOMAIN-CONTAINING PROTEIN"/>
    <property type="match status" value="1"/>
</dbReference>
<keyword evidence="5" id="KW-1185">Reference proteome</keyword>
<name>A0A239VLB0_9MICO</name>
<gene>
    <name evidence="4" type="ORF">SAMEA4475696_01669</name>
</gene>
<dbReference type="InterPro" id="IPR009061">
    <property type="entry name" value="DNA-bd_dom_put_sf"/>
</dbReference>
<dbReference type="CDD" id="cd00592">
    <property type="entry name" value="HTH_MerR-like"/>
    <property type="match status" value="1"/>
</dbReference>
<dbReference type="GO" id="GO:0003677">
    <property type="term" value="F:DNA binding"/>
    <property type="evidence" value="ECO:0007669"/>
    <property type="project" value="UniProtKB-KW"/>
</dbReference>
<dbReference type="PANTHER" id="PTHR30204">
    <property type="entry name" value="REDOX-CYCLING DRUG-SENSING TRANSCRIPTIONAL ACTIVATOR SOXR"/>
    <property type="match status" value="1"/>
</dbReference>
<dbReference type="PROSITE" id="PS50937">
    <property type="entry name" value="HTH_MERR_2"/>
    <property type="match status" value="1"/>
</dbReference>
<dbReference type="KEGG" id="dco:SAMEA4475696_1669"/>
<evidence type="ECO:0000256" key="2">
    <source>
        <dbReference type="SAM" id="MobiDB-lite"/>
    </source>
</evidence>
<reference evidence="4 5" key="1">
    <citation type="submission" date="2017-06" db="EMBL/GenBank/DDBJ databases">
        <authorList>
            <consortium name="Pathogen Informatics"/>
        </authorList>
    </citation>
    <scope>NUCLEOTIDE SEQUENCE [LARGE SCALE GENOMIC DNA]</scope>
    <source>
        <strain evidence="4 5">NCTC13039</strain>
    </source>
</reference>
<dbReference type="AlphaFoldDB" id="A0A239VLB0"/>
<feature type="compositionally biased region" description="Pro residues" evidence="2">
    <location>
        <begin position="104"/>
        <end position="113"/>
    </location>
</feature>
<keyword evidence="1" id="KW-0238">DNA-binding</keyword>
<dbReference type="InterPro" id="IPR047057">
    <property type="entry name" value="MerR_fam"/>
</dbReference>